<evidence type="ECO:0000256" key="1">
    <source>
        <dbReference type="SAM" id="Coils"/>
    </source>
</evidence>
<protein>
    <submittedName>
        <fullName evidence="3">Uncharacterized protein</fullName>
    </submittedName>
</protein>
<feature type="compositionally biased region" description="Basic and acidic residues" evidence="2">
    <location>
        <begin position="1"/>
        <end position="15"/>
    </location>
</feature>
<dbReference type="STRING" id="53326.A0A016SM50"/>
<dbReference type="EMBL" id="JARK01001542">
    <property type="protein sequence ID" value="EYB91417.1"/>
    <property type="molecule type" value="Genomic_DNA"/>
</dbReference>
<evidence type="ECO:0000256" key="2">
    <source>
        <dbReference type="SAM" id="MobiDB-lite"/>
    </source>
</evidence>
<feature type="compositionally biased region" description="Pro residues" evidence="2">
    <location>
        <begin position="129"/>
        <end position="139"/>
    </location>
</feature>
<reference evidence="4" key="1">
    <citation type="journal article" date="2015" name="Nat. Genet.">
        <title>The genome and transcriptome of the zoonotic hookworm Ancylostoma ceylanicum identify infection-specific gene families.</title>
        <authorList>
            <person name="Schwarz E.M."/>
            <person name="Hu Y."/>
            <person name="Antoshechkin I."/>
            <person name="Miller M.M."/>
            <person name="Sternberg P.W."/>
            <person name="Aroian R.V."/>
        </authorList>
    </citation>
    <scope>NUCLEOTIDE SEQUENCE</scope>
    <source>
        <strain evidence="4">HY135</strain>
    </source>
</reference>
<feature type="region of interest" description="Disordered" evidence="2">
    <location>
        <begin position="370"/>
        <end position="393"/>
    </location>
</feature>
<gene>
    <name evidence="3" type="primary">Acey_s0206.g1983</name>
    <name evidence="3" type="synonym">Acey-R10E11.5</name>
    <name evidence="3" type="ORF">Y032_0206g1983</name>
</gene>
<dbReference type="OrthoDB" id="5869075at2759"/>
<feature type="compositionally biased region" description="Basic and acidic residues" evidence="2">
    <location>
        <begin position="63"/>
        <end position="72"/>
    </location>
</feature>
<feature type="region of interest" description="Disordered" evidence="2">
    <location>
        <begin position="1"/>
        <end position="27"/>
    </location>
</feature>
<feature type="region of interest" description="Disordered" evidence="2">
    <location>
        <begin position="96"/>
        <end position="247"/>
    </location>
</feature>
<comment type="caution">
    <text evidence="3">The sequence shown here is derived from an EMBL/GenBank/DDBJ whole genome shotgun (WGS) entry which is preliminary data.</text>
</comment>
<sequence length="393" mass="43321">MASSRGRERLKERHANGRHFVFGSSTPRDLSHMNKIPAKFRSYDAKVRVTRQGPGLREYMEKARSLTREGSTETRNWAFGSSTPRDLAHMTAISSAQRVYDAKSPKKSTTSPEFVTPVHKRSTTAPQPIQRPPAPPTPPKKLDEDAASEPDFVQDREEFIAELRKKKADKPQKKEKEKVKEKDNKKMNGKINAAEKPKTSEVSKTAKMDEPPRFTHASELASEVHSTERVPENLHEEESGTAHENVVTGMKDQIVVSELTEATPDKEIVIDKDGAETLEKLVEAKTNEILKKVENVSADVAKDLKDFAKDMRAAAEANIDSAAKEVEKTLDSVGDEAAKTTEQMASGASDIVSRIGSTISSALNKAEDAVGKAQKDLLGSPEKSHEEEKTLIG</sequence>
<keyword evidence="4" id="KW-1185">Reference proteome</keyword>
<feature type="compositionally biased region" description="Basic and acidic residues" evidence="2">
    <location>
        <begin position="153"/>
        <end position="186"/>
    </location>
</feature>
<keyword evidence="1" id="KW-0175">Coiled coil</keyword>
<feature type="compositionally biased region" description="Polar residues" evidence="2">
    <location>
        <begin position="73"/>
        <end position="82"/>
    </location>
</feature>
<accession>A0A016SM50</accession>
<organism evidence="3 4">
    <name type="scientific">Ancylostoma ceylanicum</name>
    <dbReference type="NCBI Taxonomy" id="53326"/>
    <lineage>
        <taxon>Eukaryota</taxon>
        <taxon>Metazoa</taxon>
        <taxon>Ecdysozoa</taxon>
        <taxon>Nematoda</taxon>
        <taxon>Chromadorea</taxon>
        <taxon>Rhabditida</taxon>
        <taxon>Rhabditina</taxon>
        <taxon>Rhabditomorpha</taxon>
        <taxon>Strongyloidea</taxon>
        <taxon>Ancylostomatidae</taxon>
        <taxon>Ancylostomatinae</taxon>
        <taxon>Ancylostoma</taxon>
    </lineage>
</organism>
<evidence type="ECO:0000313" key="3">
    <source>
        <dbReference type="EMBL" id="EYB91417.1"/>
    </source>
</evidence>
<feature type="compositionally biased region" description="Basic and acidic residues" evidence="2">
    <location>
        <begin position="382"/>
        <end position="393"/>
    </location>
</feature>
<dbReference type="Proteomes" id="UP000024635">
    <property type="component" value="Unassembled WGS sequence"/>
</dbReference>
<proteinExistence type="predicted"/>
<name>A0A016SM50_9BILA</name>
<feature type="compositionally biased region" description="Basic and acidic residues" evidence="2">
    <location>
        <begin position="193"/>
        <end position="213"/>
    </location>
</feature>
<feature type="compositionally biased region" description="Basic and acidic residues" evidence="2">
    <location>
        <begin position="225"/>
        <end position="241"/>
    </location>
</feature>
<dbReference type="Gene3D" id="1.20.120.20">
    <property type="entry name" value="Apolipoprotein"/>
    <property type="match status" value="1"/>
</dbReference>
<feature type="coiled-coil region" evidence="1">
    <location>
        <begin position="305"/>
        <end position="343"/>
    </location>
</feature>
<evidence type="ECO:0000313" key="4">
    <source>
        <dbReference type="Proteomes" id="UP000024635"/>
    </source>
</evidence>
<feature type="region of interest" description="Disordered" evidence="2">
    <location>
        <begin position="63"/>
        <end position="82"/>
    </location>
</feature>
<dbReference type="AlphaFoldDB" id="A0A016SM50"/>